<keyword evidence="6" id="KW-1133">Transmembrane helix</keyword>
<dbReference type="PROSITE" id="PS00138">
    <property type="entry name" value="SUBTILASE_SER"/>
    <property type="match status" value="1"/>
</dbReference>
<feature type="active site" description="Charge relay system" evidence="5">
    <location>
        <position position="284"/>
    </location>
</feature>
<evidence type="ECO:0000313" key="8">
    <source>
        <dbReference type="EMBL" id="EJF53353.1"/>
    </source>
</evidence>
<sequence length="503" mass="54986">MSWIGLIFIWTFASLSLWLLFKEEAHIRKYFGPSFIASFLIFLAYHLVLPSTFGYIRLAVYLFILFGGAFVLNIFSNNKIAFLSLLGASVFGLYQLDVQGLNLFFGQKATAENLDPQSELLIELEEGQRPKLLDKLAAKYGFSYEPAFKLQNPEQSDLDDFYALNIPEAALDQLSEIEEELKALQGVESLEENEILQLWEPQSAGAIGRSPKQPLLNDPGIAKMWAYEALNYNGLHRLLQEEGIRPKKKARIFILDTGVDAKHEDIKGQYRSVASEHDTDVQGHGTHCAGIAAAVSNNGKGVASAFPSSDFVEVSSIQVFPRSGGTTQRRIINAMLLAADKGADVVSMSLGGPSSDDRQKAYEEAVRYVNKKGGIVVVAAGNNGFDARRIVPASVNGVITVSALDPQLRKASFSNEVQHLNYGLAAPGVDIYSTMPNSKYDKMSGTSMATPYVAGTLGLLRALHPQLTTKEAYELLVKTGKQTADGQKTGPLIQPMQAVKALK</sequence>
<protein>
    <submittedName>
        <fullName evidence="8">Subtilisin-like serine protease</fullName>
    </submittedName>
</protein>
<feature type="active site" description="Charge relay system" evidence="5">
    <location>
        <position position="256"/>
    </location>
</feature>
<feature type="domain" description="Peptidase S8/S53" evidence="7">
    <location>
        <begin position="249"/>
        <end position="483"/>
    </location>
</feature>
<feature type="transmembrane region" description="Helical" evidence="6">
    <location>
        <begin position="6"/>
        <end position="21"/>
    </location>
</feature>
<dbReference type="Proteomes" id="UP000005113">
    <property type="component" value="Unassembled WGS sequence"/>
</dbReference>
<name>J1I4R5_9BACT</name>
<dbReference type="SUPFAM" id="SSF52743">
    <property type="entry name" value="Subtilisin-like"/>
    <property type="match status" value="1"/>
</dbReference>
<dbReference type="PANTHER" id="PTHR43806:SF11">
    <property type="entry name" value="CEREVISIN-RELATED"/>
    <property type="match status" value="1"/>
</dbReference>
<gene>
    <name evidence="8" type="ORF">SapgrDRAFT_1647</name>
</gene>
<dbReference type="GO" id="GO:0006508">
    <property type="term" value="P:proteolysis"/>
    <property type="evidence" value="ECO:0007669"/>
    <property type="project" value="UniProtKB-KW"/>
</dbReference>
<dbReference type="InterPro" id="IPR000209">
    <property type="entry name" value="Peptidase_S8/S53_dom"/>
</dbReference>
<evidence type="ECO:0000256" key="2">
    <source>
        <dbReference type="ARBA" id="ARBA00022670"/>
    </source>
</evidence>
<keyword evidence="3 5" id="KW-0378">Hydrolase</keyword>
<dbReference type="PRINTS" id="PR00723">
    <property type="entry name" value="SUBTILISIN"/>
</dbReference>
<keyword evidence="6" id="KW-0812">Transmembrane</keyword>
<dbReference type="EMBL" id="JH719942">
    <property type="protein sequence ID" value="EJF53353.1"/>
    <property type="molecule type" value="Genomic_DNA"/>
</dbReference>
<accession>J1I4R5</accession>
<feature type="active site" description="Charge relay system" evidence="5">
    <location>
        <position position="447"/>
    </location>
</feature>
<dbReference type="PROSITE" id="PS00137">
    <property type="entry name" value="SUBTILASE_HIS"/>
    <property type="match status" value="1"/>
</dbReference>
<feature type="transmembrane region" description="Helical" evidence="6">
    <location>
        <begin position="80"/>
        <end position="96"/>
    </location>
</feature>
<dbReference type="InterPro" id="IPR023828">
    <property type="entry name" value="Peptidase_S8_Ser-AS"/>
</dbReference>
<dbReference type="InterPro" id="IPR015500">
    <property type="entry name" value="Peptidase_S8_subtilisin-rel"/>
</dbReference>
<proteinExistence type="inferred from homology"/>
<dbReference type="OrthoDB" id="9798386at2"/>
<dbReference type="GO" id="GO:0004252">
    <property type="term" value="F:serine-type endopeptidase activity"/>
    <property type="evidence" value="ECO:0007669"/>
    <property type="project" value="UniProtKB-UniRule"/>
</dbReference>
<evidence type="ECO:0000313" key="9">
    <source>
        <dbReference type="Proteomes" id="UP000005113"/>
    </source>
</evidence>
<comment type="similarity">
    <text evidence="1 5">Belongs to the peptidase S8 family.</text>
</comment>
<evidence type="ECO:0000256" key="1">
    <source>
        <dbReference type="ARBA" id="ARBA00011073"/>
    </source>
</evidence>
<dbReference type="InterPro" id="IPR050131">
    <property type="entry name" value="Peptidase_S8_subtilisin-like"/>
</dbReference>
<evidence type="ECO:0000256" key="3">
    <source>
        <dbReference type="ARBA" id="ARBA00022801"/>
    </source>
</evidence>
<dbReference type="InterPro" id="IPR022398">
    <property type="entry name" value="Peptidase_S8_His-AS"/>
</dbReference>
<dbReference type="RefSeq" id="WP_002658944.1">
    <property type="nucleotide sequence ID" value="NZ_JH719942.1"/>
</dbReference>
<reference evidence="9" key="1">
    <citation type="journal article" date="2012" name="Stand. Genomic Sci.">
        <title>Permanent draft genome sequence of the gliding predator Saprospira grandis strain Sa g1 (= HR1).</title>
        <authorList>
            <person name="Mavromatis K."/>
            <person name="Chertkov O."/>
            <person name="Lapidus A."/>
            <person name="Nolan M."/>
            <person name="Lucas S."/>
            <person name="Tice H."/>
            <person name="Del Rio T.G."/>
            <person name="Cheng J.F."/>
            <person name="Han C."/>
            <person name="Tapia R."/>
            <person name="Bruce D."/>
            <person name="Goodwin L.A."/>
            <person name="Pitluck S."/>
            <person name="Huntemann M."/>
            <person name="Liolios K."/>
            <person name="Pagani I."/>
            <person name="Ivanova N."/>
            <person name="Mikhailova N."/>
            <person name="Pati A."/>
            <person name="Chen A."/>
            <person name="Palaniappan K."/>
            <person name="Land M."/>
            <person name="Brambilla E.M."/>
            <person name="Rohde M."/>
            <person name="Spring S."/>
            <person name="Goker M."/>
            <person name="Detter J.C."/>
            <person name="Bristow J."/>
            <person name="Eisen J.A."/>
            <person name="Markowitz V."/>
            <person name="Hugenholtz P."/>
            <person name="Kyrpides N.C."/>
            <person name="Klenk H.P."/>
            <person name="Woyke T."/>
        </authorList>
    </citation>
    <scope>NUCLEOTIDE SEQUENCE [LARGE SCALE GENOMIC DNA]</scope>
    <source>
        <strain evidence="9">DSM 2844</strain>
    </source>
</reference>
<dbReference type="PROSITE" id="PS51892">
    <property type="entry name" value="SUBTILASE"/>
    <property type="match status" value="1"/>
</dbReference>
<feature type="transmembrane region" description="Helical" evidence="6">
    <location>
        <begin position="30"/>
        <end position="48"/>
    </location>
</feature>
<feature type="transmembrane region" description="Helical" evidence="6">
    <location>
        <begin position="54"/>
        <end position="75"/>
    </location>
</feature>
<evidence type="ECO:0000259" key="7">
    <source>
        <dbReference type="Pfam" id="PF00082"/>
    </source>
</evidence>
<keyword evidence="6" id="KW-0472">Membrane</keyword>
<dbReference type="AlphaFoldDB" id="J1I4R5"/>
<dbReference type="PANTHER" id="PTHR43806">
    <property type="entry name" value="PEPTIDASE S8"/>
    <property type="match status" value="1"/>
</dbReference>
<keyword evidence="4 5" id="KW-0720">Serine protease</keyword>
<keyword evidence="2 5" id="KW-0645">Protease</keyword>
<dbReference type="Pfam" id="PF00082">
    <property type="entry name" value="Peptidase_S8"/>
    <property type="match status" value="1"/>
</dbReference>
<evidence type="ECO:0000256" key="4">
    <source>
        <dbReference type="ARBA" id="ARBA00022825"/>
    </source>
</evidence>
<dbReference type="HOGENOM" id="CLU_011263_15_7_10"/>
<evidence type="ECO:0000256" key="5">
    <source>
        <dbReference type="PROSITE-ProRule" id="PRU01240"/>
    </source>
</evidence>
<dbReference type="InterPro" id="IPR036852">
    <property type="entry name" value="Peptidase_S8/S53_dom_sf"/>
</dbReference>
<organism evidence="8 9">
    <name type="scientific">Saprospira grandis DSM 2844</name>
    <dbReference type="NCBI Taxonomy" id="694433"/>
    <lineage>
        <taxon>Bacteria</taxon>
        <taxon>Pseudomonadati</taxon>
        <taxon>Bacteroidota</taxon>
        <taxon>Saprospiria</taxon>
        <taxon>Saprospirales</taxon>
        <taxon>Saprospiraceae</taxon>
        <taxon>Saprospira</taxon>
    </lineage>
</organism>
<dbReference type="Gene3D" id="3.40.50.200">
    <property type="entry name" value="Peptidase S8/S53 domain"/>
    <property type="match status" value="1"/>
</dbReference>
<evidence type="ECO:0000256" key="6">
    <source>
        <dbReference type="SAM" id="Phobius"/>
    </source>
</evidence>